<dbReference type="CDD" id="cd00093">
    <property type="entry name" value="HTH_XRE"/>
    <property type="match status" value="1"/>
</dbReference>
<dbReference type="AlphaFoldDB" id="A0A953HUF4"/>
<dbReference type="EMBL" id="JAHVHU010000009">
    <property type="protein sequence ID" value="MBY5958510.1"/>
    <property type="molecule type" value="Genomic_DNA"/>
</dbReference>
<evidence type="ECO:0000313" key="4">
    <source>
        <dbReference type="Proteomes" id="UP000753961"/>
    </source>
</evidence>
<name>A0A953HUF4_9BACT</name>
<dbReference type="Gene3D" id="1.10.260.40">
    <property type="entry name" value="lambda repressor-like DNA-binding domains"/>
    <property type="match status" value="1"/>
</dbReference>
<dbReference type="SUPFAM" id="SSF47413">
    <property type="entry name" value="lambda repressor-like DNA-binding domains"/>
    <property type="match status" value="1"/>
</dbReference>
<evidence type="ECO:0000256" key="1">
    <source>
        <dbReference type="ARBA" id="ARBA00023125"/>
    </source>
</evidence>
<gene>
    <name evidence="3" type="ORF">KUV50_10225</name>
</gene>
<dbReference type="PANTHER" id="PTHR46558">
    <property type="entry name" value="TRACRIPTIONAL REGULATORY PROTEIN-RELATED-RELATED"/>
    <property type="match status" value="1"/>
</dbReference>
<proteinExistence type="predicted"/>
<comment type="caution">
    <text evidence="3">The sequence shown here is derived from an EMBL/GenBank/DDBJ whole genome shotgun (WGS) entry which is preliminary data.</text>
</comment>
<evidence type="ECO:0000259" key="2">
    <source>
        <dbReference type="PROSITE" id="PS50943"/>
    </source>
</evidence>
<evidence type="ECO:0000313" key="3">
    <source>
        <dbReference type="EMBL" id="MBY5958510.1"/>
    </source>
</evidence>
<dbReference type="InterPro" id="IPR001387">
    <property type="entry name" value="Cro/C1-type_HTH"/>
</dbReference>
<dbReference type="Pfam" id="PF01381">
    <property type="entry name" value="HTH_3"/>
    <property type="match status" value="1"/>
</dbReference>
<dbReference type="InterPro" id="IPR010982">
    <property type="entry name" value="Lambda_DNA-bd_dom_sf"/>
</dbReference>
<accession>A0A953HUF4</accession>
<dbReference type="RefSeq" id="WP_222580050.1">
    <property type="nucleotide sequence ID" value="NZ_JAHVHU010000009.1"/>
</dbReference>
<dbReference type="GO" id="GO:0003677">
    <property type="term" value="F:DNA binding"/>
    <property type="evidence" value="ECO:0007669"/>
    <property type="project" value="UniProtKB-KW"/>
</dbReference>
<sequence length="257" mass="29664">MFGKNLVYLRKAHNWTQAELADRLDIARTTLGDYEREKTEPNFEMLTQLADLFNIDIDALITRAVYQEGVNIQPSSEQVKRYVDPSSEYLQAIDLVETKAEAGYLESFQDPEYIRDLPKLYLPYLPKNEYRGFEIEGDSMLPMESGSVIIGVKVESLEALRNQRTYIIITKREGMVYKRIQKNLAGNFLTAISDNPLFPAYDIDYDSIAEIWQYYAHLGFSDQSPESYLGGMVDRDMSERIGDIQQKVTEIYDRTTT</sequence>
<protein>
    <submittedName>
        <fullName evidence="3">LexA family transcriptional regulator</fullName>
    </submittedName>
</protein>
<keyword evidence="1" id="KW-0238">DNA-binding</keyword>
<dbReference type="PANTHER" id="PTHR46558:SF11">
    <property type="entry name" value="HTH-TYPE TRANSCRIPTIONAL REGULATOR XRE"/>
    <property type="match status" value="1"/>
</dbReference>
<dbReference type="InterPro" id="IPR036286">
    <property type="entry name" value="LexA/Signal_pep-like_sf"/>
</dbReference>
<organism evidence="3 4">
    <name type="scientific">Membranihabitans marinus</name>
    <dbReference type="NCBI Taxonomy" id="1227546"/>
    <lineage>
        <taxon>Bacteria</taxon>
        <taxon>Pseudomonadati</taxon>
        <taxon>Bacteroidota</taxon>
        <taxon>Saprospiria</taxon>
        <taxon>Saprospirales</taxon>
        <taxon>Saprospiraceae</taxon>
        <taxon>Membranihabitans</taxon>
    </lineage>
</organism>
<keyword evidence="4" id="KW-1185">Reference proteome</keyword>
<feature type="domain" description="HTH cro/C1-type" evidence="2">
    <location>
        <begin position="6"/>
        <end position="60"/>
    </location>
</feature>
<dbReference type="InterPro" id="IPR039418">
    <property type="entry name" value="LexA-like"/>
</dbReference>
<dbReference type="Gene3D" id="2.10.109.10">
    <property type="entry name" value="Umud Fragment, subunit A"/>
    <property type="match status" value="1"/>
</dbReference>
<dbReference type="SUPFAM" id="SSF51306">
    <property type="entry name" value="LexA/Signal peptidase"/>
    <property type="match status" value="1"/>
</dbReference>
<reference evidence="3" key="1">
    <citation type="submission" date="2021-06" db="EMBL/GenBank/DDBJ databases">
        <title>44 bacteria genomes isolated from Dapeng, Shenzhen.</title>
        <authorList>
            <person name="Zheng W."/>
            <person name="Yu S."/>
            <person name="Huang Y."/>
        </authorList>
    </citation>
    <scope>NUCLEOTIDE SEQUENCE</scope>
    <source>
        <strain evidence="3">DP5N28-2</strain>
    </source>
</reference>
<dbReference type="PROSITE" id="PS50943">
    <property type="entry name" value="HTH_CROC1"/>
    <property type="match status" value="1"/>
</dbReference>
<dbReference type="CDD" id="cd06529">
    <property type="entry name" value="S24_LexA-like"/>
    <property type="match status" value="1"/>
</dbReference>
<dbReference type="Proteomes" id="UP000753961">
    <property type="component" value="Unassembled WGS sequence"/>
</dbReference>
<dbReference type="SMART" id="SM00530">
    <property type="entry name" value="HTH_XRE"/>
    <property type="match status" value="1"/>
</dbReference>